<dbReference type="EMBL" id="BPQP01000087">
    <property type="protein sequence ID" value="GJD97301.1"/>
    <property type="molecule type" value="Genomic_DNA"/>
</dbReference>
<evidence type="ECO:0000313" key="2">
    <source>
        <dbReference type="Proteomes" id="UP001055125"/>
    </source>
</evidence>
<reference evidence="1" key="1">
    <citation type="journal article" date="2021" name="Front. Microbiol.">
        <title>Comprehensive Comparative Genomics and Phenotyping of Methylobacterium Species.</title>
        <authorList>
            <person name="Alessa O."/>
            <person name="Ogura Y."/>
            <person name="Fujitani Y."/>
            <person name="Takami H."/>
            <person name="Hayashi T."/>
            <person name="Sahin N."/>
            <person name="Tani A."/>
        </authorList>
    </citation>
    <scope>NUCLEOTIDE SEQUENCE</scope>
    <source>
        <strain evidence="1">DSM 19015</strain>
    </source>
</reference>
<dbReference type="Proteomes" id="UP001055125">
    <property type="component" value="Unassembled WGS sequence"/>
</dbReference>
<dbReference type="RefSeq" id="WP_238246378.1">
    <property type="nucleotide sequence ID" value="NZ_BPQP01000087.1"/>
</dbReference>
<keyword evidence="2" id="KW-1185">Reference proteome</keyword>
<evidence type="ECO:0000313" key="1">
    <source>
        <dbReference type="EMBL" id="GJD97301.1"/>
    </source>
</evidence>
<protein>
    <submittedName>
        <fullName evidence="1">Uncharacterized protein</fullName>
    </submittedName>
</protein>
<proteinExistence type="predicted"/>
<comment type="caution">
    <text evidence="1">The sequence shown here is derived from an EMBL/GenBank/DDBJ whole genome shotgun (WGS) entry which is preliminary data.</text>
</comment>
<gene>
    <name evidence="1" type="ORF">OCOJLMKI_4530</name>
</gene>
<reference evidence="1" key="2">
    <citation type="submission" date="2021-08" db="EMBL/GenBank/DDBJ databases">
        <authorList>
            <person name="Tani A."/>
            <person name="Ola A."/>
            <person name="Ogura Y."/>
            <person name="Katsura K."/>
            <person name="Hayashi T."/>
        </authorList>
    </citation>
    <scope>NUCLEOTIDE SEQUENCE</scope>
    <source>
        <strain evidence="1">DSM 19015</strain>
    </source>
</reference>
<name>A0ABQ4S2P7_9HYPH</name>
<sequence length="106" mass="11725">MNGEWFREITNAPPGAMMGPGEARLSLALAHLLIVDGVPVEAIAAQHKLPEYALVCSLSSLADELHRVTRSKVEAFLNEEDDNGGFSMTEDEERLIHLLRRLSRLS</sequence>
<accession>A0ABQ4S2P7</accession>
<organism evidence="1 2">
    <name type="scientific">Methylobacterium iners</name>
    <dbReference type="NCBI Taxonomy" id="418707"/>
    <lineage>
        <taxon>Bacteria</taxon>
        <taxon>Pseudomonadati</taxon>
        <taxon>Pseudomonadota</taxon>
        <taxon>Alphaproteobacteria</taxon>
        <taxon>Hyphomicrobiales</taxon>
        <taxon>Methylobacteriaceae</taxon>
        <taxon>Methylobacterium</taxon>
    </lineage>
</organism>